<comment type="caution">
    <text evidence="1">The sequence shown here is derived from an EMBL/GenBank/DDBJ whole genome shotgun (WGS) entry which is preliminary data.</text>
</comment>
<sequence>MLLAVSSVIKASKNSLRGLSLSFGPKVDMLPVAEAVSSCSSLEVLLLKIPYHDLAFSSLLSCLERTCAASLNRLYLKFDWYRKSGHEPTLSQLLRLDSILQAQHHRSLEMISVIRVGINAHRFSWGNVYRDQVYDLDLWHPLVKAALPKTFERGVLAIWDDDDISQEPSLLNPHLPMPELPTEVNERIINFVAGDVDSARTLRACAATCRSWKLRSQAHLFRSLRVVSSPAHVNGVDNLVTLLRQNEALQSFARTLDAVGGEEDYPTLQNILLSLAGLLPRLTDISLARGILYRPPRVSFKTCTQTFATVRNLTLHTVTLFSGRDLQEVIAGLSGLEKLTLTHLSWHDPTAHSTFPTHRPQISPLKELFIGADTAQWLRDQRSANLVRWLANCGAVSTLKELHLDCMMILEAGLLGAVQNLVLAAKDTLQLACLSLGPDMELLQMASTIAQCPSLRIIGLRLPYLLHCFAPLTTFIESLPANSTEMLILSLLQDRSTEAPAISDWHQLDKALHDAMEDKKLPQLGRIAVGKLCAQSDPRQPLVWGNAYPPLSYNEKRWQEELSSLMPHMSKRQCLSSIAKNGEILPILPGLPISPWDMTYAPFQKITPPPPYRYQDNIACDSRWEGRVVTQTIILPCVQTLEDGTEVSTEITLDMPIVVVPREGVSSQPHDQCTVA</sequence>
<organism evidence="1 2">
    <name type="scientific">Phanerochaete sordida</name>
    <dbReference type="NCBI Taxonomy" id="48140"/>
    <lineage>
        <taxon>Eukaryota</taxon>
        <taxon>Fungi</taxon>
        <taxon>Dikarya</taxon>
        <taxon>Basidiomycota</taxon>
        <taxon>Agaricomycotina</taxon>
        <taxon>Agaricomycetes</taxon>
        <taxon>Polyporales</taxon>
        <taxon>Phanerochaetaceae</taxon>
        <taxon>Phanerochaete</taxon>
    </lineage>
</organism>
<accession>A0A9P3GNI3</accession>
<evidence type="ECO:0008006" key="3">
    <source>
        <dbReference type="Google" id="ProtNLM"/>
    </source>
</evidence>
<proteinExistence type="predicted"/>
<keyword evidence="2" id="KW-1185">Reference proteome</keyword>
<name>A0A9P3GNI3_9APHY</name>
<dbReference type="AlphaFoldDB" id="A0A9P3GNI3"/>
<evidence type="ECO:0000313" key="1">
    <source>
        <dbReference type="EMBL" id="GJE97981.1"/>
    </source>
</evidence>
<reference evidence="1 2" key="1">
    <citation type="submission" date="2021-08" db="EMBL/GenBank/DDBJ databases">
        <title>Draft Genome Sequence of Phanerochaete sordida strain YK-624.</title>
        <authorList>
            <person name="Mori T."/>
            <person name="Dohra H."/>
            <person name="Suzuki T."/>
            <person name="Kawagishi H."/>
            <person name="Hirai H."/>
        </authorList>
    </citation>
    <scope>NUCLEOTIDE SEQUENCE [LARGE SCALE GENOMIC DNA]</scope>
    <source>
        <strain evidence="1 2">YK-624</strain>
    </source>
</reference>
<gene>
    <name evidence="1" type="ORF">PsYK624_142030</name>
</gene>
<protein>
    <recommendedName>
        <fullName evidence="3">F-box domain-containing protein</fullName>
    </recommendedName>
</protein>
<dbReference type="Proteomes" id="UP000703269">
    <property type="component" value="Unassembled WGS sequence"/>
</dbReference>
<dbReference type="EMBL" id="BPQB01000080">
    <property type="protein sequence ID" value="GJE97981.1"/>
    <property type="molecule type" value="Genomic_DNA"/>
</dbReference>
<evidence type="ECO:0000313" key="2">
    <source>
        <dbReference type="Proteomes" id="UP000703269"/>
    </source>
</evidence>